<protein>
    <recommendedName>
        <fullName evidence="5">Transmembrane protein</fullName>
    </recommendedName>
</protein>
<organism evidence="3 4">
    <name type="scientific">Naegleria lovaniensis</name>
    <name type="common">Amoeba</name>
    <dbReference type="NCBI Taxonomy" id="51637"/>
    <lineage>
        <taxon>Eukaryota</taxon>
        <taxon>Discoba</taxon>
        <taxon>Heterolobosea</taxon>
        <taxon>Tetramitia</taxon>
        <taxon>Eutetramitia</taxon>
        <taxon>Vahlkampfiidae</taxon>
        <taxon>Naegleria</taxon>
    </lineage>
</organism>
<keyword evidence="2" id="KW-0812">Transmembrane</keyword>
<evidence type="ECO:0000256" key="1">
    <source>
        <dbReference type="SAM" id="MobiDB-lite"/>
    </source>
</evidence>
<evidence type="ECO:0008006" key="5">
    <source>
        <dbReference type="Google" id="ProtNLM"/>
    </source>
</evidence>
<dbReference type="EMBL" id="PYSW02000040">
    <property type="protein sequence ID" value="KAG2375082.1"/>
    <property type="molecule type" value="Genomic_DNA"/>
</dbReference>
<feature type="compositionally biased region" description="Low complexity" evidence="1">
    <location>
        <begin position="25"/>
        <end position="36"/>
    </location>
</feature>
<dbReference type="RefSeq" id="XP_044544256.1">
    <property type="nucleotide sequence ID" value="XM_044685591.1"/>
</dbReference>
<feature type="transmembrane region" description="Helical" evidence="2">
    <location>
        <begin position="122"/>
        <end position="149"/>
    </location>
</feature>
<dbReference type="Proteomes" id="UP000816034">
    <property type="component" value="Unassembled WGS sequence"/>
</dbReference>
<proteinExistence type="predicted"/>
<feature type="region of interest" description="Disordered" evidence="1">
    <location>
        <begin position="82"/>
        <end position="101"/>
    </location>
</feature>
<accession>A0AA88KJP1</accession>
<feature type="compositionally biased region" description="Polar residues" evidence="1">
    <location>
        <begin position="1"/>
        <end position="23"/>
    </location>
</feature>
<reference evidence="3 4" key="1">
    <citation type="journal article" date="2018" name="BMC Genomics">
        <title>The genome of Naegleria lovaniensis, the basis for a comparative approach to unravel pathogenicity factors of the human pathogenic amoeba N. fowleri.</title>
        <authorList>
            <person name="Liechti N."/>
            <person name="Schurch N."/>
            <person name="Bruggmann R."/>
            <person name="Wittwer M."/>
        </authorList>
    </citation>
    <scope>NUCLEOTIDE SEQUENCE [LARGE SCALE GENOMIC DNA]</scope>
    <source>
        <strain evidence="3 4">ATCC 30569</strain>
    </source>
</reference>
<keyword evidence="4" id="KW-1185">Reference proteome</keyword>
<comment type="caution">
    <text evidence="3">The sequence shown here is derived from an EMBL/GenBank/DDBJ whole genome shotgun (WGS) entry which is preliminary data.</text>
</comment>
<sequence>MNPISTEPSSRSQPIHESPSHQPLSDPNIIPPASSIIPVDDSLLHRSGQKRSERTYEVPHDEFYHSGIQNLEFTNIMAHQLESSQQTQQQNQTPEGNLSLMPRLSPHEQEILRDEQGSPKTFHLAIGISIVLCGIGCFPFSCLPFWIVYRMFRNSESRRAQQLSERSKHLFHALLYCNVCLVCWIVLIVSILPPILSQVVLTRASKPS</sequence>
<feature type="region of interest" description="Disordered" evidence="1">
    <location>
        <begin position="1"/>
        <end position="36"/>
    </location>
</feature>
<evidence type="ECO:0000313" key="3">
    <source>
        <dbReference type="EMBL" id="KAG2375082.1"/>
    </source>
</evidence>
<evidence type="ECO:0000313" key="4">
    <source>
        <dbReference type="Proteomes" id="UP000816034"/>
    </source>
</evidence>
<evidence type="ECO:0000256" key="2">
    <source>
        <dbReference type="SAM" id="Phobius"/>
    </source>
</evidence>
<dbReference type="AlphaFoldDB" id="A0AA88KJP1"/>
<feature type="transmembrane region" description="Helical" evidence="2">
    <location>
        <begin position="170"/>
        <end position="192"/>
    </location>
</feature>
<dbReference type="GeneID" id="68102540"/>
<keyword evidence="2" id="KW-1133">Transmembrane helix</keyword>
<keyword evidence="2" id="KW-0472">Membrane</keyword>
<gene>
    <name evidence="3" type="ORF">C9374_010086</name>
</gene>
<name>A0AA88KJP1_NAELO</name>